<keyword evidence="3" id="KW-1185">Reference proteome</keyword>
<gene>
    <name evidence="2" type="ORF">SAMN05216266_118103</name>
</gene>
<feature type="region of interest" description="Disordered" evidence="1">
    <location>
        <begin position="1"/>
        <end position="52"/>
    </location>
</feature>
<dbReference type="EMBL" id="FOKG01000018">
    <property type="protein sequence ID" value="SFB54935.1"/>
    <property type="molecule type" value="Genomic_DNA"/>
</dbReference>
<dbReference type="STRING" id="490629.SAMN05216266_118103"/>
<organism evidence="2 3">
    <name type="scientific">Amycolatopsis marina</name>
    <dbReference type="NCBI Taxonomy" id="490629"/>
    <lineage>
        <taxon>Bacteria</taxon>
        <taxon>Bacillati</taxon>
        <taxon>Actinomycetota</taxon>
        <taxon>Actinomycetes</taxon>
        <taxon>Pseudonocardiales</taxon>
        <taxon>Pseudonocardiaceae</taxon>
        <taxon>Amycolatopsis</taxon>
    </lineage>
</organism>
<protein>
    <submittedName>
        <fullName evidence="2">Uncharacterized protein</fullName>
    </submittedName>
</protein>
<dbReference type="Proteomes" id="UP000243799">
    <property type="component" value="Unassembled WGS sequence"/>
</dbReference>
<proteinExistence type="predicted"/>
<dbReference type="RefSeq" id="WP_177242780.1">
    <property type="nucleotide sequence ID" value="NZ_FOKG01000018.1"/>
</dbReference>
<sequence length="52" mass="5332">MSTKDTDATASSVEQTASDTELEGDGSKTPTTPPTKSPTPLGNWDPNSPPAN</sequence>
<feature type="compositionally biased region" description="Polar residues" evidence="1">
    <location>
        <begin position="8"/>
        <end position="19"/>
    </location>
</feature>
<name>A0A1I1BWY0_9PSEU</name>
<dbReference type="AlphaFoldDB" id="A0A1I1BWY0"/>
<reference evidence="3" key="1">
    <citation type="submission" date="2016-10" db="EMBL/GenBank/DDBJ databases">
        <authorList>
            <person name="Varghese N."/>
            <person name="Submissions S."/>
        </authorList>
    </citation>
    <scope>NUCLEOTIDE SEQUENCE [LARGE SCALE GENOMIC DNA]</scope>
    <source>
        <strain evidence="3">CGMCC 4.3568</strain>
    </source>
</reference>
<accession>A0A1I1BWY0</accession>
<evidence type="ECO:0000256" key="1">
    <source>
        <dbReference type="SAM" id="MobiDB-lite"/>
    </source>
</evidence>
<evidence type="ECO:0000313" key="3">
    <source>
        <dbReference type="Proteomes" id="UP000243799"/>
    </source>
</evidence>
<evidence type="ECO:0000313" key="2">
    <source>
        <dbReference type="EMBL" id="SFB54935.1"/>
    </source>
</evidence>